<proteinExistence type="predicted"/>
<keyword evidence="1" id="KW-0812">Transmembrane</keyword>
<feature type="transmembrane region" description="Helical" evidence="1">
    <location>
        <begin position="111"/>
        <end position="139"/>
    </location>
</feature>
<dbReference type="OrthoDB" id="5243804at2"/>
<dbReference type="AlphaFoldDB" id="A0A2N5XUR5"/>
<reference evidence="3 4" key="1">
    <citation type="submission" date="2018-01" db="EMBL/GenBank/DDBJ databases">
        <title>The draft genome sequence of Cohaesibacter sp. H1304.</title>
        <authorList>
            <person name="Wang N.-N."/>
            <person name="Du Z.-J."/>
        </authorList>
    </citation>
    <scope>NUCLEOTIDE SEQUENCE [LARGE SCALE GENOMIC DNA]</scope>
    <source>
        <strain evidence="3 4">H1304</strain>
    </source>
</reference>
<name>A0A2N5XUR5_9HYPH</name>
<dbReference type="Proteomes" id="UP000234881">
    <property type="component" value="Unassembled WGS sequence"/>
</dbReference>
<gene>
    <name evidence="3" type="ORF">C0081_05960</name>
</gene>
<keyword evidence="1" id="KW-0472">Membrane</keyword>
<dbReference type="SUPFAM" id="SSF103481">
    <property type="entry name" value="Multidrug resistance efflux transporter EmrE"/>
    <property type="match status" value="2"/>
</dbReference>
<protein>
    <recommendedName>
        <fullName evidence="2">EamA domain-containing protein</fullName>
    </recommendedName>
</protein>
<dbReference type="InterPro" id="IPR000620">
    <property type="entry name" value="EamA_dom"/>
</dbReference>
<feature type="transmembrane region" description="Helical" evidence="1">
    <location>
        <begin position="68"/>
        <end position="91"/>
    </location>
</feature>
<feature type="transmembrane region" description="Helical" evidence="1">
    <location>
        <begin position="35"/>
        <end position="56"/>
    </location>
</feature>
<evidence type="ECO:0000313" key="4">
    <source>
        <dbReference type="Proteomes" id="UP000234881"/>
    </source>
</evidence>
<sequence length="304" mass="32713">MPIWMLITVSSAFLQNIRSVLQKHLKTALSTTGATFVRFAFGVPFALLYLFVYTKYSGRALPDLNQAFVFWVVVAALTQIAGQFLLVYLFAFRNFAVGTAYSRTEPAQAAIFAFVVFAETITATTLIAICVTVLGVMLISVARTTFSIRSLITSSISRTALIGLGSGAFFGIAAVGYRGASLSLANGMPEPDFILQASVTLAAAILFQTIIMGIWIAMREPQQFGAILRAWKPALATGFTGATASFGWFMAMTLQHAAVVKALAQVEMLFNFASSVLIFKEKINRLEIVGCGLIVCGVLILVVG</sequence>
<dbReference type="InterPro" id="IPR037185">
    <property type="entry name" value="EmrE-like"/>
</dbReference>
<dbReference type="Gene3D" id="1.10.3730.20">
    <property type="match status" value="1"/>
</dbReference>
<dbReference type="PANTHER" id="PTHR22911">
    <property type="entry name" value="ACYL-MALONYL CONDENSING ENZYME-RELATED"/>
    <property type="match status" value="1"/>
</dbReference>
<dbReference type="Pfam" id="PF00892">
    <property type="entry name" value="EamA"/>
    <property type="match status" value="2"/>
</dbReference>
<keyword evidence="1" id="KW-1133">Transmembrane helix</keyword>
<keyword evidence="4" id="KW-1185">Reference proteome</keyword>
<accession>A0A2N5XUR5</accession>
<feature type="transmembrane region" description="Helical" evidence="1">
    <location>
        <begin position="160"/>
        <end position="181"/>
    </location>
</feature>
<organism evidence="3 4">
    <name type="scientific">Cohaesibacter celericrescens</name>
    <dbReference type="NCBI Taxonomy" id="2067669"/>
    <lineage>
        <taxon>Bacteria</taxon>
        <taxon>Pseudomonadati</taxon>
        <taxon>Pseudomonadota</taxon>
        <taxon>Alphaproteobacteria</taxon>
        <taxon>Hyphomicrobiales</taxon>
        <taxon>Cohaesibacteraceae</taxon>
    </lineage>
</organism>
<feature type="transmembrane region" description="Helical" evidence="1">
    <location>
        <begin position="257"/>
        <end position="279"/>
    </location>
</feature>
<feature type="transmembrane region" description="Helical" evidence="1">
    <location>
        <begin position="286"/>
        <end position="303"/>
    </location>
</feature>
<feature type="domain" description="EamA" evidence="2">
    <location>
        <begin position="200"/>
        <end position="302"/>
    </location>
</feature>
<comment type="caution">
    <text evidence="3">The sequence shown here is derived from an EMBL/GenBank/DDBJ whole genome shotgun (WGS) entry which is preliminary data.</text>
</comment>
<feature type="domain" description="EamA" evidence="2">
    <location>
        <begin position="3"/>
        <end position="140"/>
    </location>
</feature>
<feature type="transmembrane region" description="Helical" evidence="1">
    <location>
        <begin position="230"/>
        <end position="251"/>
    </location>
</feature>
<dbReference type="RefSeq" id="WP_101532896.1">
    <property type="nucleotide sequence ID" value="NZ_JBFHIU010000067.1"/>
</dbReference>
<dbReference type="PANTHER" id="PTHR22911:SF137">
    <property type="entry name" value="SOLUTE CARRIER FAMILY 35 MEMBER G2-RELATED"/>
    <property type="match status" value="1"/>
</dbReference>
<dbReference type="EMBL" id="PKUQ01000010">
    <property type="protein sequence ID" value="PLW78185.1"/>
    <property type="molecule type" value="Genomic_DNA"/>
</dbReference>
<evidence type="ECO:0000313" key="3">
    <source>
        <dbReference type="EMBL" id="PLW78185.1"/>
    </source>
</evidence>
<evidence type="ECO:0000256" key="1">
    <source>
        <dbReference type="SAM" id="Phobius"/>
    </source>
</evidence>
<dbReference type="GO" id="GO:0016020">
    <property type="term" value="C:membrane"/>
    <property type="evidence" value="ECO:0007669"/>
    <property type="project" value="InterPro"/>
</dbReference>
<feature type="transmembrane region" description="Helical" evidence="1">
    <location>
        <begin position="193"/>
        <end position="218"/>
    </location>
</feature>
<evidence type="ECO:0000259" key="2">
    <source>
        <dbReference type="Pfam" id="PF00892"/>
    </source>
</evidence>